<evidence type="ECO:0000313" key="2">
    <source>
        <dbReference type="Proteomes" id="UP001419268"/>
    </source>
</evidence>
<sequence>MAVAAAAGRSVMTSRGAATDNGGDVSAAAAIGSGMAATHARTVALAIDSDRGNLAR</sequence>
<evidence type="ECO:0000313" key="1">
    <source>
        <dbReference type="EMBL" id="KAK9089356.1"/>
    </source>
</evidence>
<dbReference type="EMBL" id="JBBNAG010000012">
    <property type="protein sequence ID" value="KAK9089356.1"/>
    <property type="molecule type" value="Genomic_DNA"/>
</dbReference>
<accession>A0AAP0HM31</accession>
<keyword evidence="2" id="KW-1185">Reference proteome</keyword>
<comment type="caution">
    <text evidence="1">The sequence shown here is derived from an EMBL/GenBank/DDBJ whole genome shotgun (WGS) entry which is preliminary data.</text>
</comment>
<name>A0AAP0HM31_9MAGN</name>
<dbReference type="Proteomes" id="UP001419268">
    <property type="component" value="Unassembled WGS sequence"/>
</dbReference>
<proteinExistence type="predicted"/>
<gene>
    <name evidence="1" type="ORF">Scep_028438</name>
</gene>
<dbReference type="AlphaFoldDB" id="A0AAP0HM31"/>
<organism evidence="1 2">
    <name type="scientific">Stephania cephalantha</name>
    <dbReference type="NCBI Taxonomy" id="152367"/>
    <lineage>
        <taxon>Eukaryota</taxon>
        <taxon>Viridiplantae</taxon>
        <taxon>Streptophyta</taxon>
        <taxon>Embryophyta</taxon>
        <taxon>Tracheophyta</taxon>
        <taxon>Spermatophyta</taxon>
        <taxon>Magnoliopsida</taxon>
        <taxon>Ranunculales</taxon>
        <taxon>Menispermaceae</taxon>
        <taxon>Menispermoideae</taxon>
        <taxon>Cissampelideae</taxon>
        <taxon>Stephania</taxon>
    </lineage>
</organism>
<protein>
    <submittedName>
        <fullName evidence="1">Uncharacterized protein</fullName>
    </submittedName>
</protein>
<reference evidence="1 2" key="1">
    <citation type="submission" date="2024-01" db="EMBL/GenBank/DDBJ databases">
        <title>Genome assemblies of Stephania.</title>
        <authorList>
            <person name="Yang L."/>
        </authorList>
    </citation>
    <scope>NUCLEOTIDE SEQUENCE [LARGE SCALE GENOMIC DNA]</scope>
    <source>
        <strain evidence="1">JXDWG</strain>
        <tissue evidence="1">Leaf</tissue>
    </source>
</reference>